<dbReference type="EMBL" id="CAMXCT020003841">
    <property type="protein sequence ID" value="CAL1159896.1"/>
    <property type="molecule type" value="Genomic_DNA"/>
</dbReference>
<sequence>GTTASLSFGRVNAASVLPTMFDAWGSRLKTLLAAVPVAAIVAYFFVSRRRALCAGREPEVGQAQAERANSSVSEAPVEEGQERRREGFKAPKKCEEEKLQLSRQQLHWSYSAGGAPVLLGPGGMVEHQRKVMSPNEKREMDLMLKYQGRGSRTVSGSFEAAKAKKAKKARQTQRKSAKVEETPEVDASFQKMANELSVVELEAMILKPDGKAKKAKKPKGRKKKAFLAEDPEVVEIPELVKVEVTEMATEESEDVPVEVPLEEPAVEVVEATNEGDAKSTEETATASPVAPEPNVSEEPMLQVRSRRGLRKRRRKALLEA</sequence>
<dbReference type="Proteomes" id="UP001152797">
    <property type="component" value="Unassembled WGS sequence"/>
</dbReference>
<keyword evidence="2" id="KW-0472">Membrane</keyword>
<reference evidence="3" key="1">
    <citation type="submission" date="2022-10" db="EMBL/GenBank/DDBJ databases">
        <authorList>
            <person name="Chen Y."/>
            <person name="Dougan E. K."/>
            <person name="Chan C."/>
            <person name="Rhodes N."/>
            <person name="Thang M."/>
        </authorList>
    </citation>
    <scope>NUCLEOTIDE SEQUENCE</scope>
</reference>
<keyword evidence="2" id="KW-0812">Transmembrane</keyword>
<accession>A0A9P1GA24</accession>
<evidence type="ECO:0000256" key="2">
    <source>
        <dbReference type="SAM" id="Phobius"/>
    </source>
</evidence>
<name>A0A9P1GA24_9DINO</name>
<dbReference type="EMBL" id="CAMXCT010003841">
    <property type="protein sequence ID" value="CAI4006521.1"/>
    <property type="molecule type" value="Genomic_DNA"/>
</dbReference>
<organism evidence="3">
    <name type="scientific">Cladocopium goreaui</name>
    <dbReference type="NCBI Taxonomy" id="2562237"/>
    <lineage>
        <taxon>Eukaryota</taxon>
        <taxon>Sar</taxon>
        <taxon>Alveolata</taxon>
        <taxon>Dinophyceae</taxon>
        <taxon>Suessiales</taxon>
        <taxon>Symbiodiniaceae</taxon>
        <taxon>Cladocopium</taxon>
    </lineage>
</organism>
<feature type="region of interest" description="Disordered" evidence="1">
    <location>
        <begin position="269"/>
        <end position="320"/>
    </location>
</feature>
<evidence type="ECO:0000313" key="4">
    <source>
        <dbReference type="EMBL" id="CAL1159896.1"/>
    </source>
</evidence>
<proteinExistence type="predicted"/>
<feature type="compositionally biased region" description="Basic residues" evidence="1">
    <location>
        <begin position="304"/>
        <end position="320"/>
    </location>
</feature>
<dbReference type="AlphaFoldDB" id="A0A9P1GA24"/>
<evidence type="ECO:0000313" key="5">
    <source>
        <dbReference type="Proteomes" id="UP001152797"/>
    </source>
</evidence>
<comment type="caution">
    <text evidence="3">The sequence shown here is derived from an EMBL/GenBank/DDBJ whole genome shotgun (WGS) entry which is preliminary data.</text>
</comment>
<feature type="region of interest" description="Disordered" evidence="1">
    <location>
        <begin position="63"/>
        <end position="91"/>
    </location>
</feature>
<evidence type="ECO:0000313" key="3">
    <source>
        <dbReference type="EMBL" id="CAI4006521.1"/>
    </source>
</evidence>
<keyword evidence="2" id="KW-1133">Transmembrane helix</keyword>
<dbReference type="EMBL" id="CAMXCT030003841">
    <property type="protein sequence ID" value="CAL4793833.1"/>
    <property type="molecule type" value="Genomic_DNA"/>
</dbReference>
<feature type="compositionally biased region" description="Basic and acidic residues" evidence="1">
    <location>
        <begin position="80"/>
        <end position="91"/>
    </location>
</feature>
<feature type="non-terminal residue" evidence="3">
    <location>
        <position position="1"/>
    </location>
</feature>
<gene>
    <name evidence="3" type="ORF">C1SCF055_LOCUS32153</name>
</gene>
<feature type="non-terminal residue" evidence="3">
    <location>
        <position position="320"/>
    </location>
</feature>
<evidence type="ECO:0000256" key="1">
    <source>
        <dbReference type="SAM" id="MobiDB-lite"/>
    </source>
</evidence>
<feature type="transmembrane region" description="Helical" evidence="2">
    <location>
        <begin position="28"/>
        <end position="46"/>
    </location>
</feature>
<keyword evidence="5" id="KW-1185">Reference proteome</keyword>
<protein>
    <submittedName>
        <fullName evidence="3">Uncharacterized protein</fullName>
    </submittedName>
</protein>
<reference evidence="4" key="2">
    <citation type="submission" date="2024-04" db="EMBL/GenBank/DDBJ databases">
        <authorList>
            <person name="Chen Y."/>
            <person name="Shah S."/>
            <person name="Dougan E. K."/>
            <person name="Thang M."/>
            <person name="Chan C."/>
        </authorList>
    </citation>
    <scope>NUCLEOTIDE SEQUENCE [LARGE SCALE GENOMIC DNA]</scope>
</reference>